<proteinExistence type="predicted"/>
<gene>
    <name evidence="1" type="ORF">SAMN06264365_1395</name>
</gene>
<dbReference type="AlphaFoldDB" id="A0A239JV51"/>
<name>A0A239JV51_9ACTN</name>
<sequence>MIRRWRFGAALVVFLVAGCGSVRERADAAAGTATRLLTAVAGRDGSAACALLAPDTVADVAEAAGTSCAEAILDEDLPGPGAVTSAVVYGQWAQVRVSGDTMFLAVFGGGWRVVAAGCVPRGADRPYDCSISGG</sequence>
<evidence type="ECO:0008006" key="3">
    <source>
        <dbReference type="Google" id="ProtNLM"/>
    </source>
</evidence>
<reference evidence="1 2" key="1">
    <citation type="submission" date="2017-06" db="EMBL/GenBank/DDBJ databases">
        <authorList>
            <person name="Kim H.J."/>
            <person name="Triplett B.A."/>
        </authorList>
    </citation>
    <scope>NUCLEOTIDE SEQUENCE [LARGE SCALE GENOMIC DNA]</scope>
    <source>
        <strain evidence="1 2">DSM 43151</strain>
    </source>
</reference>
<accession>A0A239JV51</accession>
<keyword evidence="2" id="KW-1185">Reference proteome</keyword>
<evidence type="ECO:0000313" key="2">
    <source>
        <dbReference type="Proteomes" id="UP000198415"/>
    </source>
</evidence>
<dbReference type="RefSeq" id="WP_239138915.1">
    <property type="nucleotide sequence ID" value="NZ_BOMU01000131.1"/>
</dbReference>
<evidence type="ECO:0000313" key="1">
    <source>
        <dbReference type="EMBL" id="SNT09787.1"/>
    </source>
</evidence>
<organism evidence="1 2">
    <name type="scientific">Actinoplanes regularis</name>
    <dbReference type="NCBI Taxonomy" id="52697"/>
    <lineage>
        <taxon>Bacteria</taxon>
        <taxon>Bacillati</taxon>
        <taxon>Actinomycetota</taxon>
        <taxon>Actinomycetes</taxon>
        <taxon>Micromonosporales</taxon>
        <taxon>Micromonosporaceae</taxon>
        <taxon>Actinoplanes</taxon>
    </lineage>
</organism>
<dbReference type="Proteomes" id="UP000198415">
    <property type="component" value="Unassembled WGS sequence"/>
</dbReference>
<protein>
    <recommendedName>
        <fullName evidence="3">Lipoprotein</fullName>
    </recommendedName>
</protein>
<dbReference type="PROSITE" id="PS51257">
    <property type="entry name" value="PROKAR_LIPOPROTEIN"/>
    <property type="match status" value="1"/>
</dbReference>
<dbReference type="EMBL" id="FZNR01000039">
    <property type="protein sequence ID" value="SNT09787.1"/>
    <property type="molecule type" value="Genomic_DNA"/>
</dbReference>